<evidence type="ECO:0000313" key="2">
    <source>
        <dbReference type="EMBL" id="GFH52431.1"/>
    </source>
</evidence>
<evidence type="ECO:0000256" key="1">
    <source>
        <dbReference type="SAM" id="MobiDB-lite"/>
    </source>
</evidence>
<feature type="compositionally biased region" description="Polar residues" evidence="1">
    <location>
        <begin position="451"/>
        <end position="461"/>
    </location>
</feature>
<evidence type="ECO:0000313" key="3">
    <source>
        <dbReference type="Proteomes" id="UP001054902"/>
    </source>
</evidence>
<dbReference type="GO" id="GO:0016705">
    <property type="term" value="F:oxidoreductase activity, acting on paired donors, with incorporation or reduction of molecular oxygen"/>
    <property type="evidence" value="ECO:0007669"/>
    <property type="project" value="InterPro"/>
</dbReference>
<feature type="compositionally biased region" description="Basic and acidic residues" evidence="1">
    <location>
        <begin position="464"/>
        <end position="486"/>
    </location>
</feature>
<dbReference type="EMBL" id="BLLK01000045">
    <property type="protein sequence ID" value="GFH52431.1"/>
    <property type="molecule type" value="Genomic_DNA"/>
</dbReference>
<proteinExistence type="predicted"/>
<dbReference type="GO" id="GO:0005506">
    <property type="term" value="F:iron ion binding"/>
    <property type="evidence" value="ECO:0007669"/>
    <property type="project" value="InterPro"/>
</dbReference>
<dbReference type="GO" id="GO:0020037">
    <property type="term" value="F:heme binding"/>
    <property type="evidence" value="ECO:0007669"/>
    <property type="project" value="InterPro"/>
</dbReference>
<feature type="region of interest" description="Disordered" evidence="1">
    <location>
        <begin position="445"/>
        <end position="486"/>
    </location>
</feature>
<dbReference type="GO" id="GO:0004497">
    <property type="term" value="F:monooxygenase activity"/>
    <property type="evidence" value="ECO:0007669"/>
    <property type="project" value="InterPro"/>
</dbReference>
<dbReference type="AlphaFoldDB" id="A0AAD3CWF9"/>
<dbReference type="Proteomes" id="UP001054902">
    <property type="component" value="Unassembled WGS sequence"/>
</dbReference>
<dbReference type="InterPro" id="IPR036396">
    <property type="entry name" value="Cyt_P450_sf"/>
</dbReference>
<organism evidence="2 3">
    <name type="scientific">Chaetoceros tenuissimus</name>
    <dbReference type="NCBI Taxonomy" id="426638"/>
    <lineage>
        <taxon>Eukaryota</taxon>
        <taxon>Sar</taxon>
        <taxon>Stramenopiles</taxon>
        <taxon>Ochrophyta</taxon>
        <taxon>Bacillariophyta</taxon>
        <taxon>Coscinodiscophyceae</taxon>
        <taxon>Chaetocerotophycidae</taxon>
        <taxon>Chaetocerotales</taxon>
        <taxon>Chaetocerotaceae</taxon>
        <taxon>Chaetoceros</taxon>
    </lineage>
</organism>
<reference evidence="2 3" key="1">
    <citation type="journal article" date="2021" name="Sci. Rep.">
        <title>The genome of the diatom Chaetoceros tenuissimus carries an ancient integrated fragment of an extant virus.</title>
        <authorList>
            <person name="Hongo Y."/>
            <person name="Kimura K."/>
            <person name="Takaki Y."/>
            <person name="Yoshida Y."/>
            <person name="Baba S."/>
            <person name="Kobayashi G."/>
            <person name="Nagasaki K."/>
            <person name="Hano T."/>
            <person name="Tomaru Y."/>
        </authorList>
    </citation>
    <scope>NUCLEOTIDE SEQUENCE [LARGE SCALE GENOMIC DNA]</scope>
    <source>
        <strain evidence="2 3">NIES-3715</strain>
    </source>
</reference>
<dbReference type="Gene3D" id="1.10.630.10">
    <property type="entry name" value="Cytochrome P450"/>
    <property type="match status" value="1"/>
</dbReference>
<comment type="caution">
    <text evidence="2">The sequence shown here is derived from an EMBL/GenBank/DDBJ whole genome shotgun (WGS) entry which is preliminary data.</text>
</comment>
<name>A0AAD3CWF9_9STRA</name>
<sequence length="486" mass="55308">MCCCSCFEGLAHKLQLLNLNHSWYNIFAWILKPITLLITFYQQTQTISEPYLDHKRNRFGKNFACAGGVWMCDMAEVKKNLVEPQARTFKIGGMDLRKSKCPKKFILALSQSDTGGNGDWEACRAVVNEVIFDEACKKRGEDEISKKLIDDFAKEYKVVLKSKRKMDKLFQSSDSGLKKFVAKYIHYVVLGLDPSNVEQMKAIEHLYFELDPTLYYVNIISQIETAGTRGAKYKKALLKVAKIYEESPAISALNEKEERYKGMTKVELSLLIVSMMTFAGMLAPRTIIPILLGYKRLPNYEGHDTSSIQVKKVWDSIDLNNRDEVLKYMYECGRLCHPVQNTHKIAQTSFTAEFNGKNVKFPKGTMIYIPLQLANLDESIYGSNTYEFDHLRENLCPYSTLFHSLGNQTNGRVCPGKEVSEKLLVDLLIALGKVRHGLSEQGYDAKYDLHGSSNDANPQQPTKTTKEEKNEVTNDNNVVEKKEIDC</sequence>
<gene>
    <name evidence="2" type="ORF">CTEN210_08907</name>
</gene>
<dbReference type="SUPFAM" id="SSF48264">
    <property type="entry name" value="Cytochrome P450"/>
    <property type="match status" value="1"/>
</dbReference>
<accession>A0AAD3CWF9</accession>
<keyword evidence="3" id="KW-1185">Reference proteome</keyword>
<protein>
    <submittedName>
        <fullName evidence="2">Uncharacterized protein</fullName>
    </submittedName>
</protein>